<reference evidence="3" key="1">
    <citation type="submission" date="2019-11" db="EMBL/GenBank/DDBJ databases">
        <title>Genome sequence of Heliorestis convoluta strain HH, an alkaliphilic and minimalistic phototrophic bacterium from a soda lake in Egypt.</title>
        <authorList>
            <person name="Dewey E.D."/>
            <person name="Stokes L.M."/>
            <person name="Burchell B.M."/>
            <person name="Shaffer K.N."/>
            <person name="Huntington A.M."/>
            <person name="Baker J.M."/>
            <person name="Nadendla S."/>
            <person name="Giglio M.G."/>
            <person name="Touchman J.W."/>
            <person name="Blankenship R.E."/>
            <person name="Madigan M.T."/>
            <person name="Sattley W.M."/>
        </authorList>
    </citation>
    <scope>NUCLEOTIDE SEQUENCE [LARGE SCALE GENOMIC DNA]</scope>
    <source>
        <strain evidence="3">HH</strain>
    </source>
</reference>
<evidence type="ECO:0000313" key="2">
    <source>
        <dbReference type="EMBL" id="QGG47983.1"/>
    </source>
</evidence>
<keyword evidence="2" id="KW-0378">Hydrolase</keyword>
<protein>
    <submittedName>
        <fullName evidence="2">Protein serine/threonine phosphatase, putative</fullName>
        <ecNumber evidence="2">3.1.3.16</ecNumber>
    </submittedName>
</protein>
<dbReference type="Gene3D" id="3.60.40.10">
    <property type="entry name" value="PPM-type phosphatase domain"/>
    <property type="match status" value="1"/>
</dbReference>
<keyword evidence="3" id="KW-1185">Reference proteome</keyword>
<dbReference type="AlphaFoldDB" id="A0A5Q2N2A2"/>
<dbReference type="CDD" id="cd00143">
    <property type="entry name" value="PP2Cc"/>
    <property type="match status" value="1"/>
</dbReference>
<dbReference type="NCBIfam" id="NF033484">
    <property type="entry name" value="Stp1_PP2C_phos"/>
    <property type="match status" value="1"/>
</dbReference>
<dbReference type="EMBL" id="CP045875">
    <property type="protein sequence ID" value="QGG47983.1"/>
    <property type="molecule type" value="Genomic_DNA"/>
</dbReference>
<dbReference type="SMART" id="SM00331">
    <property type="entry name" value="PP2C_SIG"/>
    <property type="match status" value="1"/>
</dbReference>
<dbReference type="Proteomes" id="UP000366051">
    <property type="component" value="Chromosome"/>
</dbReference>
<evidence type="ECO:0000313" key="3">
    <source>
        <dbReference type="Proteomes" id="UP000366051"/>
    </source>
</evidence>
<dbReference type="EC" id="3.1.3.16" evidence="2"/>
<dbReference type="RefSeq" id="WP_162007964.1">
    <property type="nucleotide sequence ID" value="NZ_CP045875.1"/>
</dbReference>
<dbReference type="InterPro" id="IPR001932">
    <property type="entry name" value="PPM-type_phosphatase-like_dom"/>
</dbReference>
<gene>
    <name evidence="2" type="ORF">FTV88_1885</name>
</gene>
<dbReference type="SUPFAM" id="SSF81606">
    <property type="entry name" value="PP2C-like"/>
    <property type="match status" value="1"/>
</dbReference>
<organism evidence="2 3">
    <name type="scientific">Heliorestis convoluta</name>
    <dbReference type="NCBI Taxonomy" id="356322"/>
    <lineage>
        <taxon>Bacteria</taxon>
        <taxon>Bacillati</taxon>
        <taxon>Bacillota</taxon>
        <taxon>Clostridia</taxon>
        <taxon>Eubacteriales</taxon>
        <taxon>Heliobacteriaceae</taxon>
        <taxon>Heliorestis</taxon>
    </lineage>
</organism>
<dbReference type="PANTHER" id="PTHR47992">
    <property type="entry name" value="PROTEIN PHOSPHATASE"/>
    <property type="match status" value="1"/>
</dbReference>
<evidence type="ECO:0000259" key="1">
    <source>
        <dbReference type="PROSITE" id="PS51746"/>
    </source>
</evidence>
<dbReference type="SMART" id="SM00332">
    <property type="entry name" value="PP2Cc"/>
    <property type="match status" value="1"/>
</dbReference>
<name>A0A5Q2N2A2_9FIRM</name>
<feature type="domain" description="PPM-type phosphatase" evidence="1">
    <location>
        <begin position="6"/>
        <end position="246"/>
    </location>
</feature>
<dbReference type="Pfam" id="PF13672">
    <property type="entry name" value="PP2C_2"/>
    <property type="match status" value="1"/>
</dbReference>
<dbReference type="GO" id="GO:0004722">
    <property type="term" value="F:protein serine/threonine phosphatase activity"/>
    <property type="evidence" value="ECO:0007669"/>
    <property type="project" value="UniProtKB-EC"/>
</dbReference>
<sequence>MKCPVQSIVRTDVGRVRKTNEDSYLIDCDDGLFVVADGMGGHEAGEVASALAVKAIASYWQEEREKAKGIHELEIACQKANYQIYQESQKNPKLSGMGTTVTALFVSQGSLMIAHVGDSRAYKMSLGKLHQLTLDHSFVEEMVRQGKITKEEAQAHPQRNVITRALGTHAEVKVDLIEEKWAYEDLVLLCTDGLTNLVTEQEIEEVFKIMVQPFQRDVLEKSADRLMELVLERGGHDNVTFLILWHEDQEGWSQ</sequence>
<proteinExistence type="predicted"/>
<dbReference type="InterPro" id="IPR036457">
    <property type="entry name" value="PPM-type-like_dom_sf"/>
</dbReference>
<dbReference type="KEGG" id="hcv:FTV88_1885"/>
<accession>A0A5Q2N2A2</accession>
<dbReference type="PROSITE" id="PS51746">
    <property type="entry name" value="PPM_2"/>
    <property type="match status" value="1"/>
</dbReference>
<dbReference type="InterPro" id="IPR015655">
    <property type="entry name" value="PP2C"/>
</dbReference>